<protein>
    <submittedName>
        <fullName evidence="1">Uncharacterized protein</fullName>
    </submittedName>
</protein>
<dbReference type="EMBL" id="LUUL01000088">
    <property type="protein sequence ID" value="OAI24549.1"/>
    <property type="molecule type" value="Genomic_DNA"/>
</dbReference>
<name>A0AA91DB51_9GAMM</name>
<organism evidence="1 2">
    <name type="scientific">Methylomonas koyamae</name>
    <dbReference type="NCBI Taxonomy" id="702114"/>
    <lineage>
        <taxon>Bacteria</taxon>
        <taxon>Pseudomonadati</taxon>
        <taxon>Pseudomonadota</taxon>
        <taxon>Gammaproteobacteria</taxon>
        <taxon>Methylococcales</taxon>
        <taxon>Methylococcaceae</taxon>
        <taxon>Methylomonas</taxon>
    </lineage>
</organism>
<evidence type="ECO:0000313" key="1">
    <source>
        <dbReference type="EMBL" id="OAI24549.1"/>
    </source>
</evidence>
<sequence length="107" mass="11902">MLTNAFLPQLQKLAAQHSPTLLELLRRKDQSDPVETATDPDYLRSAFTVISAHYIAAIDDGDIKFSNESEKGQFMWLLQLLVDYAASGKMEDLFPSQPLQNTSSGEA</sequence>
<dbReference type="Proteomes" id="UP000077734">
    <property type="component" value="Unassembled WGS sequence"/>
</dbReference>
<proteinExistence type="predicted"/>
<reference evidence="1 2" key="1">
    <citation type="submission" date="2016-03" db="EMBL/GenBank/DDBJ databases">
        <authorList>
            <person name="Heylen K."/>
            <person name="De Vos P."/>
            <person name="Vekeman B."/>
        </authorList>
    </citation>
    <scope>NUCLEOTIDE SEQUENCE [LARGE SCALE GENOMIC DNA]</scope>
    <source>
        <strain evidence="1 2">R-49807</strain>
    </source>
</reference>
<dbReference type="RefSeq" id="WP_064028231.1">
    <property type="nucleotide sequence ID" value="NZ_LUUL01000088.1"/>
</dbReference>
<accession>A0AA91DB51</accession>
<comment type="caution">
    <text evidence="1">The sequence shown here is derived from an EMBL/GenBank/DDBJ whole genome shotgun (WGS) entry which is preliminary data.</text>
</comment>
<dbReference type="AlphaFoldDB" id="A0AA91DB51"/>
<gene>
    <name evidence="1" type="ORF">A1356_15415</name>
</gene>
<keyword evidence="2" id="KW-1185">Reference proteome</keyword>
<evidence type="ECO:0000313" key="2">
    <source>
        <dbReference type="Proteomes" id="UP000077734"/>
    </source>
</evidence>